<accession>A0A0S4J042</accession>
<keyword evidence="3" id="KW-1185">Reference proteome</keyword>
<gene>
    <name evidence="2" type="ORF">BSAL_78000</name>
</gene>
<name>A0A0S4J042_BODSA</name>
<protein>
    <submittedName>
        <fullName evidence="2">Uncharacterized protein</fullName>
    </submittedName>
</protein>
<dbReference type="VEuPathDB" id="TriTrypDB:BSAL_78000"/>
<sequence>MLCILNLVTRMHTSVKSQLKQRTKDWNAQQKKGFANAEDMLNKKCDFLEDILAVYSDEIERLSMLAPPSSSSKANAVTAARLSAAAAAVGGTTVDTTGVLQSELATAISDTAHYYELYTSSQQEVKQLTEEVAFLRTEQARIVQKATEDFQRALARNNERHDQSMRLVIQESEMDRSRLNALEAELLQFRSDRDAQTAEEVMVAQNHIEGLEHELSTVRRELAAEHRRVVELERELASSKRRVAHATDFMMQMEALSEKVIQSMVKEAASHKRLVDSLLMSEDVVVETQSNSDRHRGDAGKVSSAVEDDQRARILHKLSASLNSSGNGGGTISATERLHELLKQWEAEGEAQQLELAVAARCANDQHQAEQRKMQAKLMESFGHCEVLVQRIQQQDKQQAELKEFLASERDKALDARDRAVVMVRAIEQANTRRAVTASVGIQTIRSESTR</sequence>
<keyword evidence="1" id="KW-0175">Coiled coil</keyword>
<dbReference type="EMBL" id="CYKH01000763">
    <property type="protein sequence ID" value="CUG34573.1"/>
    <property type="molecule type" value="Genomic_DNA"/>
</dbReference>
<evidence type="ECO:0000313" key="3">
    <source>
        <dbReference type="Proteomes" id="UP000051952"/>
    </source>
</evidence>
<reference evidence="3" key="1">
    <citation type="submission" date="2015-09" db="EMBL/GenBank/DDBJ databases">
        <authorList>
            <consortium name="Pathogen Informatics"/>
        </authorList>
    </citation>
    <scope>NUCLEOTIDE SEQUENCE [LARGE SCALE GENOMIC DNA]</scope>
    <source>
        <strain evidence="3">Lake Konstanz</strain>
    </source>
</reference>
<organism evidence="2 3">
    <name type="scientific">Bodo saltans</name>
    <name type="common">Flagellated protozoan</name>
    <dbReference type="NCBI Taxonomy" id="75058"/>
    <lineage>
        <taxon>Eukaryota</taxon>
        <taxon>Discoba</taxon>
        <taxon>Euglenozoa</taxon>
        <taxon>Kinetoplastea</taxon>
        <taxon>Metakinetoplastina</taxon>
        <taxon>Eubodonida</taxon>
        <taxon>Bodonidae</taxon>
        <taxon>Bodo</taxon>
    </lineage>
</organism>
<feature type="coiled-coil region" evidence="1">
    <location>
        <begin position="179"/>
        <end position="242"/>
    </location>
</feature>
<evidence type="ECO:0000313" key="2">
    <source>
        <dbReference type="EMBL" id="CUG34573.1"/>
    </source>
</evidence>
<evidence type="ECO:0000256" key="1">
    <source>
        <dbReference type="SAM" id="Coils"/>
    </source>
</evidence>
<dbReference type="AlphaFoldDB" id="A0A0S4J042"/>
<feature type="coiled-coil region" evidence="1">
    <location>
        <begin position="118"/>
        <end position="145"/>
    </location>
</feature>
<proteinExistence type="predicted"/>
<dbReference type="Proteomes" id="UP000051952">
    <property type="component" value="Unassembled WGS sequence"/>
</dbReference>